<reference evidence="3 4" key="1">
    <citation type="submission" date="2017-07" db="EMBL/GenBank/DDBJ databases">
        <title>Genome sequence of the Sordaria macrospora wild type strain R19027.</title>
        <authorList>
            <person name="Nowrousian M."/>
            <person name="Teichert I."/>
            <person name="Kueck U."/>
        </authorList>
    </citation>
    <scope>NUCLEOTIDE SEQUENCE [LARGE SCALE GENOMIC DNA]</scope>
    <source>
        <strain evidence="3 4">R19027</strain>
        <tissue evidence="3">Mycelium</tissue>
    </source>
</reference>
<dbReference type="AlphaFoldDB" id="A0A8S8ZS69"/>
<gene>
    <name evidence="3" type="ORF">SMACR_03863</name>
</gene>
<name>A0A8S8ZS69_SORMA</name>
<dbReference type="PANTHER" id="PTHR10039">
    <property type="entry name" value="AMELOGENIN"/>
    <property type="match status" value="1"/>
</dbReference>
<dbReference type="Proteomes" id="UP000433876">
    <property type="component" value="Unassembled WGS sequence"/>
</dbReference>
<feature type="domain" description="Nephrocystin 3-like N-terminal" evidence="2">
    <location>
        <begin position="2"/>
        <end position="84"/>
    </location>
</feature>
<dbReference type="InterPro" id="IPR056884">
    <property type="entry name" value="NPHP3-like_N"/>
</dbReference>
<dbReference type="PANTHER" id="PTHR10039:SF16">
    <property type="entry name" value="GPI INOSITOL-DEACYLASE"/>
    <property type="match status" value="1"/>
</dbReference>
<evidence type="ECO:0000313" key="3">
    <source>
        <dbReference type="EMBL" id="KAA8631185.1"/>
    </source>
</evidence>
<dbReference type="EMBL" id="NMPR01000084">
    <property type="protein sequence ID" value="KAA8631185.1"/>
    <property type="molecule type" value="Genomic_DNA"/>
</dbReference>
<evidence type="ECO:0000259" key="2">
    <source>
        <dbReference type="Pfam" id="PF24883"/>
    </source>
</evidence>
<organism evidence="3 4">
    <name type="scientific">Sordaria macrospora</name>
    <dbReference type="NCBI Taxonomy" id="5147"/>
    <lineage>
        <taxon>Eukaryota</taxon>
        <taxon>Fungi</taxon>
        <taxon>Dikarya</taxon>
        <taxon>Ascomycota</taxon>
        <taxon>Pezizomycotina</taxon>
        <taxon>Sordariomycetes</taxon>
        <taxon>Sordariomycetidae</taxon>
        <taxon>Sordariales</taxon>
        <taxon>Sordariaceae</taxon>
        <taxon>Sordaria</taxon>
    </lineage>
</organism>
<dbReference type="VEuPathDB" id="FungiDB:SMAC_03863"/>
<dbReference type="Pfam" id="PF24883">
    <property type="entry name" value="NPHP3_N"/>
    <property type="match status" value="1"/>
</dbReference>
<accession>A0A8S8ZS69</accession>
<comment type="caution">
    <text evidence="3">The sequence shown here is derived from an EMBL/GenBank/DDBJ whole genome shotgun (WGS) entry which is preliminary data.</text>
</comment>
<keyword evidence="1" id="KW-0677">Repeat</keyword>
<sequence length="206" mass="23895">MALSNPTIRDSLFKLFEAGSTFDLDDSRTIWTKLFKKFILLASLFTPQYWVIDAIDECNKCNEFFTMLRGERPNFPLRLFLTSRHMHDIPRILRSLESSASVECVEILKEASLDDIKLYIESHIDTLPIDNIDEREELATQILHKFGACFLWVRLVIDGLKHVYSSENIMKVLERIPEGMIPLYERTVNAMAENTLEKHIAKAVLM</sequence>
<protein>
    <recommendedName>
        <fullName evidence="2">Nephrocystin 3-like N-terminal domain-containing protein</fullName>
    </recommendedName>
</protein>
<evidence type="ECO:0000256" key="1">
    <source>
        <dbReference type="ARBA" id="ARBA00022737"/>
    </source>
</evidence>
<proteinExistence type="predicted"/>
<evidence type="ECO:0000313" key="4">
    <source>
        <dbReference type="Proteomes" id="UP000433876"/>
    </source>
</evidence>